<gene>
    <name evidence="1" type="ORF">PWN146_03045</name>
</gene>
<reference evidence="1" key="1">
    <citation type="submission" date="2016-05" db="EMBL/GenBank/DDBJ databases">
        <authorList>
            <person name="Cock P.J.A."/>
            <person name="Cock P.J.A."/>
        </authorList>
    </citation>
    <scope>NUCLEOTIDE SEQUENCE</scope>
    <source>
        <strain evidence="1">PWN146_assembly</strain>
    </source>
</reference>
<organism evidence="1">
    <name type="scientific">Serratia marcescens</name>
    <dbReference type="NCBI Taxonomy" id="615"/>
    <lineage>
        <taxon>Bacteria</taxon>
        <taxon>Pseudomonadati</taxon>
        <taxon>Pseudomonadota</taxon>
        <taxon>Gammaproteobacteria</taxon>
        <taxon>Enterobacterales</taxon>
        <taxon>Yersiniaceae</taxon>
        <taxon>Serratia</taxon>
    </lineage>
</organism>
<dbReference type="EMBL" id="LT575490">
    <property type="protein sequence ID" value="SAY44337.1"/>
    <property type="molecule type" value="Genomic_DNA"/>
</dbReference>
<sequence>MSKNFEFSAAPRWLWIYNFDENNVFTGTLNFYVAPHTGLPANCTTTKCAPKTGQAGVWNDGQWQYVNDYRGSPYWDAQANKHLMFEVGPLPDGCTFTPPNTPYDTWDGEKWVTDEARAQSEQLQIAKNELAQRSTEAAEAIAPLQDAVEFGDATEAEQESLKEWKKYRLALSRIDVNQVPDITWPTRPTPIKQ</sequence>
<dbReference type="PANTHER" id="PTHR34413">
    <property type="entry name" value="PROPHAGE TAIL FIBER ASSEMBLY PROTEIN HOMOLOG TFAE-RELATED-RELATED"/>
    <property type="match status" value="1"/>
</dbReference>
<evidence type="ECO:0000313" key="1">
    <source>
        <dbReference type="EMBL" id="SAY44337.1"/>
    </source>
</evidence>
<proteinExistence type="predicted"/>
<dbReference type="InterPro" id="IPR051220">
    <property type="entry name" value="TFA_Chaperone"/>
</dbReference>
<dbReference type="Pfam" id="PF02413">
    <property type="entry name" value="Caudo_TAP"/>
    <property type="match status" value="1"/>
</dbReference>
<name>A0A1C3HH43_SERMA</name>
<dbReference type="AlphaFoldDB" id="A0A1C3HH43"/>
<accession>A0A1C3HH43</accession>
<dbReference type="InterPro" id="IPR003458">
    <property type="entry name" value="Phage_T4_Gp38_tail_assem"/>
</dbReference>
<protein>
    <submittedName>
        <fullName evidence="1">Caudovirales tail fiber assembly protein</fullName>
    </submittedName>
</protein>
<dbReference type="PANTHER" id="PTHR34413:SF2">
    <property type="entry name" value="PROPHAGE TAIL FIBER ASSEMBLY PROTEIN HOMOLOG TFAE-RELATED"/>
    <property type="match status" value="1"/>
</dbReference>